<feature type="transmembrane region" description="Helical" evidence="1">
    <location>
        <begin position="171"/>
        <end position="192"/>
    </location>
</feature>
<keyword evidence="3" id="KW-1185">Reference proteome</keyword>
<dbReference type="EMBL" id="CP095071">
    <property type="protein sequence ID" value="UOQ86930.1"/>
    <property type="molecule type" value="Genomic_DNA"/>
</dbReference>
<feature type="transmembrane region" description="Helical" evidence="1">
    <location>
        <begin position="74"/>
        <end position="92"/>
    </location>
</feature>
<gene>
    <name evidence="2" type="ORF">MUN87_08620</name>
</gene>
<evidence type="ECO:0000313" key="3">
    <source>
        <dbReference type="Proteomes" id="UP000831537"/>
    </source>
</evidence>
<proteinExistence type="predicted"/>
<dbReference type="Proteomes" id="UP000831537">
    <property type="component" value="Chromosome"/>
</dbReference>
<feature type="transmembrane region" description="Helical" evidence="1">
    <location>
        <begin position="104"/>
        <end position="129"/>
    </location>
</feature>
<dbReference type="Pfam" id="PF04854">
    <property type="entry name" value="DUF624"/>
    <property type="match status" value="1"/>
</dbReference>
<name>A0ABY4GSI3_9BACI</name>
<feature type="transmembrane region" description="Helical" evidence="1">
    <location>
        <begin position="20"/>
        <end position="44"/>
    </location>
</feature>
<reference evidence="2 3" key="1">
    <citation type="submission" date="2022-04" db="EMBL/GenBank/DDBJ databases">
        <title>Gracilibacillus sp. isolated from saltern.</title>
        <authorList>
            <person name="Won M."/>
            <person name="Lee C.-M."/>
            <person name="Woen H.-Y."/>
            <person name="Kwon S.-W."/>
        </authorList>
    </citation>
    <scope>NUCLEOTIDE SEQUENCE [LARGE SCALE GENOMIC DNA]</scope>
    <source>
        <strain evidence="2 3">SSPM10-3</strain>
    </source>
</reference>
<accession>A0ABY4GSI3</accession>
<dbReference type="RefSeq" id="WP_244747321.1">
    <property type="nucleotide sequence ID" value="NZ_CP095071.1"/>
</dbReference>
<evidence type="ECO:0000256" key="1">
    <source>
        <dbReference type="SAM" id="Phobius"/>
    </source>
</evidence>
<dbReference type="InterPro" id="IPR006938">
    <property type="entry name" value="DUF624"/>
</dbReference>
<keyword evidence="1" id="KW-0472">Membrane</keyword>
<keyword evidence="1" id="KW-1133">Transmembrane helix</keyword>
<organism evidence="2 3">
    <name type="scientific">Gracilibacillus salinarum</name>
    <dbReference type="NCBI Taxonomy" id="2932255"/>
    <lineage>
        <taxon>Bacteria</taxon>
        <taxon>Bacillati</taxon>
        <taxon>Bacillota</taxon>
        <taxon>Bacilli</taxon>
        <taxon>Bacillales</taxon>
        <taxon>Bacillaceae</taxon>
        <taxon>Gracilibacillus</taxon>
    </lineage>
</organism>
<evidence type="ECO:0000313" key="2">
    <source>
        <dbReference type="EMBL" id="UOQ86930.1"/>
    </source>
</evidence>
<keyword evidence="1" id="KW-0812">Transmembrane</keyword>
<protein>
    <submittedName>
        <fullName evidence="2">DUF624 domain-containing protein</fullName>
    </submittedName>
</protein>
<feature type="transmembrane region" description="Helical" evidence="1">
    <location>
        <begin position="141"/>
        <end position="165"/>
    </location>
</feature>
<sequence>MGGILRIPEWILKFAYLTVLWVIFSMAGLIAFGVFPATAALMAIQRQWLKKDADVSVLTSFIHYYKKNFVRGNLVGYFWGIIAFTLYVYFQLIQLLDGLLYTFAFYGLTVIALLSLLTAAYSFAVLVHFELRLFHVIKNAFLIMIVSPLTSVMMVSGCVILFFVFRHHPGLFVIFGPSLFTFLILFSSYLAFHHLEKKQERQFIHTIKNVRSE</sequence>